<dbReference type="Gene3D" id="1.20.1280.50">
    <property type="match status" value="1"/>
</dbReference>
<sequence>MPRLPTDVIISDILTRVPAKTAARSKSVCKEWRALLSTRDFEKAHCSRTLTPSNQRTLLIRDLSCHIQPMEFEAADSGLQTIVPLPFQAEIKDVMILSHLDGLLCVYLQHTDKLVLWNPTTGAHTLLSTPAGHGVYTDLTDTVGLYNGATNDYRVLHLSRISDPVSAHVYSRQLGSWRKIAFGSNPEYQKPTFYWSPGTVCGGTLYFTVCECYVVGKNLVVGFDTNTEQVTEISFPPVPSSGIFQGILVDVRQSLHMVLWTGHQDMSLTLWALQGDTWAKHFSTPTIPPIPLSLWLTITHYLTDGTFVVMSNSRKLYEIRVGNNPLQCYYASSCFRGYIGAVFQQTLVSPIA</sequence>
<evidence type="ECO:0000313" key="5">
    <source>
        <dbReference type="Proteomes" id="UP000215914"/>
    </source>
</evidence>
<feature type="domain" description="F-box associated beta-propeller type 3" evidence="2">
    <location>
        <begin position="92"/>
        <end position="311"/>
    </location>
</feature>
<dbReference type="EMBL" id="MNCJ02000320">
    <property type="protein sequence ID" value="KAF5807664.1"/>
    <property type="molecule type" value="Genomic_DNA"/>
</dbReference>
<accession>A0A251UWN0</accession>
<feature type="domain" description="F-box" evidence="1">
    <location>
        <begin position="3"/>
        <end position="41"/>
    </location>
</feature>
<dbReference type="Gramene" id="mRNA:HanXRQr2_Chr05g0236161">
    <property type="protein sequence ID" value="CDS:HanXRQr2_Chr05g0236161.1"/>
    <property type="gene ID" value="HanXRQr2_Chr05g0236161"/>
</dbReference>
<organism evidence="4 5">
    <name type="scientific">Helianthus annuus</name>
    <name type="common">Common sunflower</name>
    <dbReference type="NCBI Taxonomy" id="4232"/>
    <lineage>
        <taxon>Eukaryota</taxon>
        <taxon>Viridiplantae</taxon>
        <taxon>Streptophyta</taxon>
        <taxon>Embryophyta</taxon>
        <taxon>Tracheophyta</taxon>
        <taxon>Spermatophyta</taxon>
        <taxon>Magnoliopsida</taxon>
        <taxon>eudicotyledons</taxon>
        <taxon>Gunneridae</taxon>
        <taxon>Pentapetalae</taxon>
        <taxon>asterids</taxon>
        <taxon>campanulids</taxon>
        <taxon>Asterales</taxon>
        <taxon>Asteraceae</taxon>
        <taxon>Asteroideae</taxon>
        <taxon>Heliantheae alliance</taxon>
        <taxon>Heliantheae</taxon>
        <taxon>Helianthus</taxon>
    </lineage>
</organism>
<dbReference type="Pfam" id="PF00646">
    <property type="entry name" value="F-box"/>
    <property type="match status" value="1"/>
</dbReference>
<dbReference type="OrthoDB" id="591557at2759"/>
<dbReference type="InterPro" id="IPR017451">
    <property type="entry name" value="F-box-assoc_interact_dom"/>
</dbReference>
<keyword evidence="5" id="KW-1185">Reference proteome</keyword>
<dbReference type="NCBIfam" id="TIGR01640">
    <property type="entry name" value="F_box_assoc_1"/>
    <property type="match status" value="1"/>
</dbReference>
<dbReference type="PANTHER" id="PTHR31672">
    <property type="entry name" value="BNACNNG10540D PROTEIN"/>
    <property type="match status" value="1"/>
</dbReference>
<protein>
    <submittedName>
        <fullName evidence="3">F-box domain, galactose oxidase/kelch, beta-propeller, F-box associated interaction</fullName>
    </submittedName>
    <submittedName>
        <fullName evidence="4">Putative F-box domain-containing protein</fullName>
    </submittedName>
</protein>
<proteinExistence type="predicted"/>
<dbReference type="SUPFAM" id="SSF81383">
    <property type="entry name" value="F-box domain"/>
    <property type="match status" value="1"/>
</dbReference>
<dbReference type="InParanoid" id="A0A251UWN0"/>
<name>A0A251UWN0_HELAN</name>
<dbReference type="Proteomes" id="UP000215914">
    <property type="component" value="Chromosome 5"/>
</dbReference>
<evidence type="ECO:0000313" key="3">
    <source>
        <dbReference type="EMBL" id="KAF5807664.1"/>
    </source>
</evidence>
<evidence type="ECO:0000259" key="1">
    <source>
        <dbReference type="Pfam" id="PF00646"/>
    </source>
</evidence>
<dbReference type="EMBL" id="CM007894">
    <property type="protein sequence ID" value="OTG26731.1"/>
    <property type="molecule type" value="Genomic_DNA"/>
</dbReference>
<dbReference type="AlphaFoldDB" id="A0A251UWN0"/>
<dbReference type="OMA" id="DEMCSSA"/>
<dbReference type="InterPro" id="IPR050796">
    <property type="entry name" value="SCF_F-box_component"/>
</dbReference>
<reference evidence="3 5" key="1">
    <citation type="journal article" date="2017" name="Nature">
        <title>The sunflower genome provides insights into oil metabolism, flowering and Asterid evolution.</title>
        <authorList>
            <person name="Badouin H."/>
            <person name="Gouzy J."/>
            <person name="Grassa C.J."/>
            <person name="Murat F."/>
            <person name="Staton S.E."/>
            <person name="Cottret L."/>
            <person name="Lelandais-Briere C."/>
            <person name="Owens G.L."/>
            <person name="Carrere S."/>
            <person name="Mayjonade B."/>
            <person name="Legrand L."/>
            <person name="Gill N."/>
            <person name="Kane N.C."/>
            <person name="Bowers J.E."/>
            <person name="Hubner S."/>
            <person name="Bellec A."/>
            <person name="Berard A."/>
            <person name="Berges H."/>
            <person name="Blanchet N."/>
            <person name="Boniface M.C."/>
            <person name="Brunel D."/>
            <person name="Catrice O."/>
            <person name="Chaidir N."/>
            <person name="Claudel C."/>
            <person name="Donnadieu C."/>
            <person name="Faraut T."/>
            <person name="Fievet G."/>
            <person name="Helmstetter N."/>
            <person name="King M."/>
            <person name="Knapp S.J."/>
            <person name="Lai Z."/>
            <person name="Le Paslier M.C."/>
            <person name="Lippi Y."/>
            <person name="Lorenzon L."/>
            <person name="Mandel J.R."/>
            <person name="Marage G."/>
            <person name="Marchand G."/>
            <person name="Marquand E."/>
            <person name="Bret-Mestries E."/>
            <person name="Morien E."/>
            <person name="Nambeesan S."/>
            <person name="Nguyen T."/>
            <person name="Pegot-Espagnet P."/>
            <person name="Pouilly N."/>
            <person name="Raftis F."/>
            <person name="Sallet E."/>
            <person name="Schiex T."/>
            <person name="Thomas J."/>
            <person name="Vandecasteele C."/>
            <person name="Vares D."/>
            <person name="Vear F."/>
            <person name="Vautrin S."/>
            <person name="Crespi M."/>
            <person name="Mangin B."/>
            <person name="Burke J.M."/>
            <person name="Salse J."/>
            <person name="Munos S."/>
            <person name="Vincourt P."/>
            <person name="Rieseberg L.H."/>
            <person name="Langlade N.B."/>
        </authorList>
    </citation>
    <scope>NUCLEOTIDE SEQUENCE [LARGE SCALE GENOMIC DNA]</scope>
    <source>
        <strain evidence="5">cv. SF193</strain>
        <tissue evidence="3">Leaves</tissue>
    </source>
</reference>
<dbReference type="InterPro" id="IPR001810">
    <property type="entry name" value="F-box_dom"/>
</dbReference>
<dbReference type="InterPro" id="IPR036047">
    <property type="entry name" value="F-box-like_dom_sf"/>
</dbReference>
<reference evidence="4" key="2">
    <citation type="submission" date="2017-02" db="EMBL/GenBank/DDBJ databases">
        <title>Sunflower complete genome.</title>
        <authorList>
            <person name="Langlade N."/>
            <person name="Munos S."/>
        </authorList>
    </citation>
    <scope>NUCLEOTIDE SEQUENCE [LARGE SCALE GENOMIC DNA]</scope>
    <source>
        <tissue evidence="4">Leaves</tissue>
    </source>
</reference>
<reference evidence="3" key="3">
    <citation type="submission" date="2020-06" db="EMBL/GenBank/DDBJ databases">
        <title>Helianthus annuus Genome sequencing and assembly Release 2.</title>
        <authorList>
            <person name="Gouzy J."/>
            <person name="Langlade N."/>
            <person name="Munos S."/>
        </authorList>
    </citation>
    <scope>NUCLEOTIDE SEQUENCE</scope>
    <source>
        <tissue evidence="3">Leaves</tissue>
    </source>
</reference>
<evidence type="ECO:0000313" key="4">
    <source>
        <dbReference type="EMBL" id="OTG26731.1"/>
    </source>
</evidence>
<dbReference type="PANTHER" id="PTHR31672:SF13">
    <property type="entry name" value="F-BOX PROTEIN CPR30-LIKE"/>
    <property type="match status" value="1"/>
</dbReference>
<dbReference type="Pfam" id="PF08268">
    <property type="entry name" value="FBA_3"/>
    <property type="match status" value="1"/>
</dbReference>
<evidence type="ECO:0000259" key="2">
    <source>
        <dbReference type="Pfam" id="PF08268"/>
    </source>
</evidence>
<gene>
    <name evidence="4" type="ORF">HannXRQ_Chr05g0161911</name>
    <name evidence="3" type="ORF">HanXRQr2_Chr05g0236161</name>
</gene>
<dbReference type="SUPFAM" id="SSF50965">
    <property type="entry name" value="Galactose oxidase, central domain"/>
    <property type="match status" value="1"/>
</dbReference>
<dbReference type="InterPro" id="IPR011043">
    <property type="entry name" value="Gal_Oxase/kelch_b-propeller"/>
</dbReference>
<dbReference type="InterPro" id="IPR013187">
    <property type="entry name" value="F-box-assoc_dom_typ3"/>
</dbReference>